<dbReference type="AlphaFoldDB" id="A0A0P1G5W1"/>
<proteinExistence type="predicted"/>
<feature type="binding site" evidence="7">
    <location>
        <begin position="235"/>
        <end position="237"/>
    </location>
    <ligand>
        <name>substrate</name>
    </ligand>
</feature>
<evidence type="ECO:0000259" key="9">
    <source>
        <dbReference type="PROSITE" id="PS50106"/>
    </source>
</evidence>
<evidence type="ECO:0000256" key="2">
    <source>
        <dbReference type="ARBA" id="ARBA00022729"/>
    </source>
</evidence>
<accession>A0A0P1G5W1</accession>
<dbReference type="STRING" id="928856.SAMN04488049_11522"/>
<dbReference type="Proteomes" id="UP000052022">
    <property type="component" value="Unassembled WGS sequence"/>
</dbReference>
<sequence length="389" mass="39965">MTQMNSNRLRAVHPSAPRAIPRNAAFALALAAALGAGALMPVGAAQANAPLPQGGYVDLVQTVSPAVVTIEVEKTANPVQKSGAEGAFPFEEFSKRFGMPMPHAKPQAPKGGVQRGVGSGFVIEADGVIVTNAHVVEGADKVTVNLKDGRSFEAEVTGLDRATDIAVLKVEATDLPSLKFGASDALMVGQPVVAVGNPFGLGQTVTTGIVSALGRDIKAGPFDDFIQTDAAINRGNSGGPLLNNAGEVVGINTAIFSPSGGSVGLGFAVPSALAQDIVADLRDDGQVERGYLGVMIAPLSEEVAAVLGFDDQEGAMISEVSKDTAAAKAGLRKGDIVLEVDGETVTSPRDLTRMIATQGPGKDVTLQILRAGERQEIAVTLGRRAEQET</sequence>
<feature type="active site" description="Charge relay system" evidence="6">
    <location>
        <position position="237"/>
    </location>
</feature>
<evidence type="ECO:0000256" key="1">
    <source>
        <dbReference type="ARBA" id="ARBA00022670"/>
    </source>
</evidence>
<dbReference type="SMART" id="SM00228">
    <property type="entry name" value="PDZ"/>
    <property type="match status" value="1"/>
</dbReference>
<keyword evidence="11" id="KW-1185">Reference proteome</keyword>
<dbReference type="NCBIfam" id="TIGR02037">
    <property type="entry name" value="degP_htrA_DO"/>
    <property type="match status" value="1"/>
</dbReference>
<feature type="binding site" evidence="7">
    <location>
        <position position="73"/>
    </location>
    <ligand>
        <name>substrate</name>
    </ligand>
</feature>
<evidence type="ECO:0000256" key="5">
    <source>
        <dbReference type="ARBA" id="ARBA00022825"/>
    </source>
</evidence>
<evidence type="ECO:0000313" key="10">
    <source>
        <dbReference type="EMBL" id="CUH77142.1"/>
    </source>
</evidence>
<evidence type="ECO:0000256" key="8">
    <source>
        <dbReference type="SAM" id="SignalP"/>
    </source>
</evidence>
<dbReference type="GO" id="GO:0006508">
    <property type="term" value="P:proteolysis"/>
    <property type="evidence" value="ECO:0007669"/>
    <property type="project" value="UniProtKB-KW"/>
</dbReference>
<dbReference type="EC" id="3.4.21.107" evidence="10"/>
<dbReference type="PROSITE" id="PS50106">
    <property type="entry name" value="PDZ"/>
    <property type="match status" value="1"/>
</dbReference>
<dbReference type="PANTHER" id="PTHR43343">
    <property type="entry name" value="PEPTIDASE S12"/>
    <property type="match status" value="1"/>
</dbReference>
<name>A0A0P1G5W1_9RHOB</name>
<feature type="domain" description="PDZ" evidence="9">
    <location>
        <begin position="288"/>
        <end position="372"/>
    </location>
</feature>
<gene>
    <name evidence="10" type="primary">mucD_1</name>
    <name evidence="10" type="ORF">TRM7557_01228</name>
</gene>
<dbReference type="Gene3D" id="2.40.10.120">
    <property type="match status" value="1"/>
</dbReference>
<dbReference type="PANTHER" id="PTHR43343:SF3">
    <property type="entry name" value="PROTEASE DO-LIKE 8, CHLOROPLASTIC"/>
    <property type="match status" value="1"/>
</dbReference>
<evidence type="ECO:0000256" key="6">
    <source>
        <dbReference type="PIRSR" id="PIRSR611782-1"/>
    </source>
</evidence>
<feature type="binding site" evidence="7">
    <location>
        <position position="134"/>
    </location>
    <ligand>
        <name>substrate</name>
    </ligand>
</feature>
<feature type="binding site" evidence="7">
    <location>
        <position position="164"/>
    </location>
    <ligand>
        <name>substrate</name>
    </ligand>
</feature>
<evidence type="ECO:0000256" key="4">
    <source>
        <dbReference type="ARBA" id="ARBA00022801"/>
    </source>
</evidence>
<feature type="active site" description="Charge relay system" evidence="6">
    <location>
        <position position="134"/>
    </location>
</feature>
<dbReference type="GO" id="GO:0004252">
    <property type="term" value="F:serine-type endopeptidase activity"/>
    <property type="evidence" value="ECO:0007669"/>
    <property type="project" value="InterPro"/>
</dbReference>
<dbReference type="Pfam" id="PF13180">
    <property type="entry name" value="PDZ_2"/>
    <property type="match status" value="1"/>
</dbReference>
<reference evidence="10 11" key="1">
    <citation type="submission" date="2015-09" db="EMBL/GenBank/DDBJ databases">
        <authorList>
            <consortium name="Swine Surveillance"/>
        </authorList>
    </citation>
    <scope>NUCLEOTIDE SEQUENCE [LARGE SCALE GENOMIC DNA]</scope>
    <source>
        <strain evidence="10 11">CECT 7557</strain>
    </source>
</reference>
<dbReference type="InterPro" id="IPR051201">
    <property type="entry name" value="Chloro_Bact_Ser_Proteases"/>
</dbReference>
<feature type="signal peptide" evidence="8">
    <location>
        <begin position="1"/>
        <end position="47"/>
    </location>
</feature>
<keyword evidence="5" id="KW-0720">Serine protease</keyword>
<evidence type="ECO:0000256" key="3">
    <source>
        <dbReference type="ARBA" id="ARBA00022737"/>
    </source>
</evidence>
<organism evidence="10 11">
    <name type="scientific">Tritonibacter multivorans</name>
    <dbReference type="NCBI Taxonomy" id="928856"/>
    <lineage>
        <taxon>Bacteria</taxon>
        <taxon>Pseudomonadati</taxon>
        <taxon>Pseudomonadota</taxon>
        <taxon>Alphaproteobacteria</taxon>
        <taxon>Rhodobacterales</taxon>
        <taxon>Paracoccaceae</taxon>
        <taxon>Tritonibacter</taxon>
    </lineage>
</organism>
<dbReference type="Pfam" id="PF13365">
    <property type="entry name" value="Trypsin_2"/>
    <property type="match status" value="1"/>
</dbReference>
<dbReference type="Gene3D" id="2.30.42.10">
    <property type="match status" value="1"/>
</dbReference>
<dbReference type="InterPro" id="IPR001940">
    <property type="entry name" value="Peptidase_S1C"/>
</dbReference>
<dbReference type="InterPro" id="IPR036034">
    <property type="entry name" value="PDZ_sf"/>
</dbReference>
<protein>
    <submittedName>
        <fullName evidence="10">Putative periplasmic serine endoprotease DegP-like</fullName>
        <ecNumber evidence="10">3.4.21.107</ecNumber>
    </submittedName>
</protein>
<dbReference type="EMBL" id="CYSD01000018">
    <property type="protein sequence ID" value="CUH77142.1"/>
    <property type="molecule type" value="Genomic_DNA"/>
</dbReference>
<keyword evidence="3" id="KW-0677">Repeat</keyword>
<evidence type="ECO:0000256" key="7">
    <source>
        <dbReference type="PIRSR" id="PIRSR611782-2"/>
    </source>
</evidence>
<feature type="active site" description="Charge relay system" evidence="6">
    <location>
        <position position="164"/>
    </location>
</feature>
<keyword evidence="2 8" id="KW-0732">Signal</keyword>
<feature type="chain" id="PRO_5038726399" evidence="8">
    <location>
        <begin position="48"/>
        <end position="389"/>
    </location>
</feature>
<dbReference type="PRINTS" id="PR00834">
    <property type="entry name" value="PROTEASES2C"/>
</dbReference>
<dbReference type="CDD" id="cd10839">
    <property type="entry name" value="cpPDZ1_DegP-like"/>
    <property type="match status" value="1"/>
</dbReference>
<keyword evidence="1 10" id="KW-0645">Protease</keyword>
<dbReference type="RefSeq" id="WP_235811417.1">
    <property type="nucleotide sequence ID" value="NZ_CYSD01000018.1"/>
</dbReference>
<dbReference type="InterPro" id="IPR001478">
    <property type="entry name" value="PDZ"/>
</dbReference>
<dbReference type="InterPro" id="IPR011782">
    <property type="entry name" value="Pept_S1C_Do"/>
</dbReference>
<keyword evidence="4 10" id="KW-0378">Hydrolase</keyword>
<dbReference type="SUPFAM" id="SSF50494">
    <property type="entry name" value="Trypsin-like serine proteases"/>
    <property type="match status" value="1"/>
</dbReference>
<dbReference type="SUPFAM" id="SSF50156">
    <property type="entry name" value="PDZ domain-like"/>
    <property type="match status" value="1"/>
</dbReference>
<dbReference type="InterPro" id="IPR009003">
    <property type="entry name" value="Peptidase_S1_PA"/>
</dbReference>
<evidence type="ECO:0000313" key="11">
    <source>
        <dbReference type="Proteomes" id="UP000052022"/>
    </source>
</evidence>